<dbReference type="RefSeq" id="WP_121852906.1">
    <property type="nucleotide sequence ID" value="NZ_CP037952.1"/>
</dbReference>
<gene>
    <name evidence="1" type="ORF">D5R81_06805</name>
</gene>
<keyword evidence="2" id="KW-1185">Reference proteome</keyword>
<dbReference type="AlphaFoldDB" id="A0A3A6U9G9"/>
<accession>A0A3A6U9G9</accession>
<dbReference type="OrthoDB" id="7065140at2"/>
<reference evidence="1 2" key="1">
    <citation type="submission" date="2018-09" db="EMBL/GenBank/DDBJ databases">
        <title>Phylogeny of the Shewanellaceae, and recommendation for two new genera, Pseudoshewanella and Parashewanella.</title>
        <authorList>
            <person name="Wang G."/>
        </authorList>
    </citation>
    <scope>NUCLEOTIDE SEQUENCE [LARGE SCALE GENOMIC DNA]</scope>
    <source>
        <strain evidence="1 2">KCTC 22492</strain>
    </source>
</reference>
<proteinExistence type="predicted"/>
<organism evidence="1 2">
    <name type="scientific">Parashewanella spongiae</name>
    <dbReference type="NCBI Taxonomy" id="342950"/>
    <lineage>
        <taxon>Bacteria</taxon>
        <taxon>Pseudomonadati</taxon>
        <taxon>Pseudomonadota</taxon>
        <taxon>Gammaproteobacteria</taxon>
        <taxon>Alteromonadales</taxon>
        <taxon>Shewanellaceae</taxon>
        <taxon>Parashewanella</taxon>
    </lineage>
</organism>
<sequence length="250" mass="29281">MELGSLVNAHKELFPADMNSMTAMLERKQSFIARAKQAFSDPQLGHSVVNTMALDDLFELWTELDYQKIQKMHKWYQQWPSRLSKDQKLAVIFFGTFSIETLNINVRSDVALKQELYLLWQRHQVLFNAFSKDEVLSFIHRVMLMSESPLVPDIIGCNDDVMLREQAYRYYGTRYNVAEEDHEQLSQDAQLYAQLIVENDGKLKVGKKKARSPELVTMMTDVMETFNLSRQFHRKVFGKEIIRPDIHINK</sequence>
<dbReference type="Proteomes" id="UP000273022">
    <property type="component" value="Unassembled WGS sequence"/>
</dbReference>
<name>A0A3A6U9G9_9GAMM</name>
<dbReference type="EMBL" id="QYYH01000031">
    <property type="protein sequence ID" value="RJY18147.1"/>
    <property type="molecule type" value="Genomic_DNA"/>
</dbReference>
<evidence type="ECO:0000313" key="2">
    <source>
        <dbReference type="Proteomes" id="UP000273022"/>
    </source>
</evidence>
<evidence type="ECO:0000313" key="1">
    <source>
        <dbReference type="EMBL" id="RJY18147.1"/>
    </source>
</evidence>
<protein>
    <submittedName>
        <fullName evidence="1">Uncharacterized protein</fullName>
    </submittedName>
</protein>
<comment type="caution">
    <text evidence="1">The sequence shown here is derived from an EMBL/GenBank/DDBJ whole genome shotgun (WGS) entry which is preliminary data.</text>
</comment>